<evidence type="ECO:0000256" key="5">
    <source>
        <dbReference type="ARBA" id="ARBA00022723"/>
    </source>
</evidence>
<name>A0A0L0TCI5_ALLM3</name>
<feature type="transmembrane region" description="Helical" evidence="9">
    <location>
        <begin position="489"/>
        <end position="509"/>
    </location>
</feature>
<evidence type="ECO:0000256" key="9">
    <source>
        <dbReference type="SAM" id="Phobius"/>
    </source>
</evidence>
<evidence type="ECO:0000256" key="7">
    <source>
        <dbReference type="ARBA" id="ARBA00023004"/>
    </source>
</evidence>
<keyword evidence="6" id="KW-0677">Repeat</keyword>
<protein>
    <recommendedName>
        <fullName evidence="12">Globin family profile domain-containing protein</fullName>
    </recommendedName>
</protein>
<dbReference type="InterPro" id="IPR027038">
    <property type="entry name" value="RanGap"/>
</dbReference>
<keyword evidence="2" id="KW-0343">GTPase activation</keyword>
<dbReference type="GO" id="GO:0005096">
    <property type="term" value="F:GTPase activator activity"/>
    <property type="evidence" value="ECO:0007669"/>
    <property type="project" value="UniProtKB-KW"/>
</dbReference>
<feature type="compositionally biased region" description="Basic and acidic residues" evidence="8">
    <location>
        <begin position="103"/>
        <end position="118"/>
    </location>
</feature>
<feature type="compositionally biased region" description="Low complexity" evidence="8">
    <location>
        <begin position="49"/>
        <end position="66"/>
    </location>
</feature>
<keyword evidence="5" id="KW-0479">Metal-binding</keyword>
<dbReference type="Proteomes" id="UP000054350">
    <property type="component" value="Unassembled WGS sequence"/>
</dbReference>
<keyword evidence="3" id="KW-0433">Leucine-rich repeat</keyword>
<evidence type="ECO:0000256" key="6">
    <source>
        <dbReference type="ARBA" id="ARBA00022737"/>
    </source>
</evidence>
<dbReference type="SUPFAM" id="SSF46458">
    <property type="entry name" value="Globin-like"/>
    <property type="match status" value="1"/>
</dbReference>
<dbReference type="InterPro" id="IPR012292">
    <property type="entry name" value="Globin/Proto"/>
</dbReference>
<dbReference type="Pfam" id="PF13516">
    <property type="entry name" value="LRR_6"/>
    <property type="match status" value="2"/>
</dbReference>
<feature type="region of interest" description="Disordered" evidence="8">
    <location>
        <begin position="1"/>
        <end position="167"/>
    </location>
</feature>
<keyword evidence="4" id="KW-0349">Heme</keyword>
<dbReference type="Gene3D" id="1.10.490.10">
    <property type="entry name" value="Globins"/>
    <property type="match status" value="1"/>
</dbReference>
<dbReference type="InterPro" id="IPR032675">
    <property type="entry name" value="LRR_dom_sf"/>
</dbReference>
<feature type="compositionally biased region" description="Low complexity" evidence="8">
    <location>
        <begin position="1"/>
        <end position="31"/>
    </location>
</feature>
<dbReference type="SMART" id="SM00368">
    <property type="entry name" value="LRR_RI"/>
    <property type="match status" value="6"/>
</dbReference>
<evidence type="ECO:0000256" key="3">
    <source>
        <dbReference type="ARBA" id="ARBA00022614"/>
    </source>
</evidence>
<dbReference type="PANTHER" id="PTHR24113">
    <property type="entry name" value="RAN GTPASE-ACTIVATING PROTEIN 1"/>
    <property type="match status" value="1"/>
</dbReference>
<dbReference type="GO" id="GO:0005829">
    <property type="term" value="C:cytosol"/>
    <property type="evidence" value="ECO:0007669"/>
    <property type="project" value="TreeGrafter"/>
</dbReference>
<dbReference type="GO" id="GO:0005634">
    <property type="term" value="C:nucleus"/>
    <property type="evidence" value="ECO:0007669"/>
    <property type="project" value="TreeGrafter"/>
</dbReference>
<feature type="compositionally biased region" description="Low complexity" evidence="8">
    <location>
        <begin position="216"/>
        <end position="225"/>
    </location>
</feature>
<feature type="transmembrane region" description="Helical" evidence="9">
    <location>
        <begin position="260"/>
        <end position="279"/>
    </location>
</feature>
<dbReference type="Gene3D" id="3.80.10.10">
    <property type="entry name" value="Ribonuclease Inhibitor"/>
    <property type="match status" value="2"/>
</dbReference>
<dbReference type="CDD" id="cd00454">
    <property type="entry name" value="TrHb1_N"/>
    <property type="match status" value="1"/>
</dbReference>
<keyword evidence="9" id="KW-0472">Membrane</keyword>
<sequence>MPHTADVAARRASAAVPPMHSSSLLHPDSSSVRATSLRDSTSSSGLAPASTSARSRSSSARTSAATFPDAPVTPAPYLPSIGSGVAGDPPRRASVLSATARTSLERGAGRTSTLERRAVRVGPPPLQGTLERAQRTVPTLTLERAPPQRQNSAGAASDEEPSSQGLKVKHGFSLTDGVSQGTLGTIMSLFSIPASIVSGAAAGASPGRKARRRARSAANRSSASGMTGNTARTSPMAALRTMHDTGGIYSVYRALMTLQAHLYLICAPFLLNLPIYQSYELRSLVTFVYFDFTISEKTYLVLYAIAATFLATGSIMHFIPDHAVLVTFGSWFARTGTEIFTVTRTVLMIPAIRFLASIWNCRLDEHGSGVVLVRGRFTDLPCYTPIHYAVAISGSLILSLFTLAVLHGIHCRLSPEEKAKARFRTVFDEDSRVYHQFSTIHSITTSLLLLNTTTPQPSVTATLLAMTLLSTLASLLFPPFYDERMRMAALGGVFCAVYTNLLGLLSWTYPYSPTLMGLFALSPLAATAGAYLARANRQFQIRRILARVVVLPKTAGIPAGSTTTPGSSAAPSRMQLDDATAVAAAAVQKQLRALGQFPHAFRGASALLHGTFLPRLHASPGMHLVVLNLAHNWLTASEAVAVLRAIAPMRAVRELDLAQNRIAWTWALHGDALVAFFRSSKVAALRLNKNPLGDAGVAAVARAIVGAENRCLRSLAIVGCGVTARAARALAALVAPQAVPFPVDDHSESGSSGSESDTPSPSVPASRNAIVHPSPLTRLNLAGNRLGPDGMAILAPALARSSVLRRLNLAWNHLGAAGFAALWASVQDNSSLVEINLGSNGISVEQRKMVDTHLKRNAGFTHVRVKLSKKELLAQLGGEDGLQRIVHAFYIRLLQDEQLKHRFAGVTMHRMRHLQFHFLLFLFGGGENRYRGRSMREGHAHLHITNDEFDAVTDHLLRTIKDHRASIAVEALLIVQRLIENLREHIVQQPAMHSAADDTSLAATDPASRGRSSSFLGSRLSSVFLRGTLGRRESTTAGPAGTADAAGVGAVPGTPASVPARMAAAAESMQVRVYACGEIGEVQVAISDRSGQVERTDTHK</sequence>
<dbReference type="GO" id="GO:0031267">
    <property type="term" value="F:small GTPase binding"/>
    <property type="evidence" value="ECO:0007669"/>
    <property type="project" value="TreeGrafter"/>
</dbReference>
<dbReference type="OrthoDB" id="333024at2759"/>
<reference evidence="11" key="2">
    <citation type="submission" date="2009-11" db="EMBL/GenBank/DDBJ databases">
        <title>The Genome Sequence of Allomyces macrogynus strain ATCC 38327.</title>
        <authorList>
            <consortium name="The Broad Institute Genome Sequencing Platform"/>
            <person name="Russ C."/>
            <person name="Cuomo C."/>
            <person name="Shea T."/>
            <person name="Young S.K."/>
            <person name="Zeng Q."/>
            <person name="Koehrsen M."/>
            <person name="Haas B."/>
            <person name="Borodovsky M."/>
            <person name="Guigo R."/>
            <person name="Alvarado L."/>
            <person name="Berlin A."/>
            <person name="Borenstein D."/>
            <person name="Chen Z."/>
            <person name="Engels R."/>
            <person name="Freedman E."/>
            <person name="Gellesch M."/>
            <person name="Goldberg J."/>
            <person name="Griggs A."/>
            <person name="Gujja S."/>
            <person name="Heiman D."/>
            <person name="Hepburn T."/>
            <person name="Howarth C."/>
            <person name="Jen D."/>
            <person name="Larson L."/>
            <person name="Lewis B."/>
            <person name="Mehta T."/>
            <person name="Park D."/>
            <person name="Pearson M."/>
            <person name="Roberts A."/>
            <person name="Saif S."/>
            <person name="Shenoy N."/>
            <person name="Sisk P."/>
            <person name="Stolte C."/>
            <person name="Sykes S."/>
            <person name="Walk T."/>
            <person name="White J."/>
            <person name="Yandava C."/>
            <person name="Burger G."/>
            <person name="Gray M.W."/>
            <person name="Holland P.W.H."/>
            <person name="King N."/>
            <person name="Lang F.B.F."/>
            <person name="Roger A.J."/>
            <person name="Ruiz-Trillo I."/>
            <person name="Lander E."/>
            <person name="Nusbaum C."/>
        </authorList>
    </citation>
    <scope>NUCLEOTIDE SEQUENCE [LARGE SCALE GENOMIC DNA]</scope>
    <source>
        <strain evidence="11">ATCC 38327</strain>
    </source>
</reference>
<keyword evidence="11" id="KW-1185">Reference proteome</keyword>
<evidence type="ECO:0000256" key="2">
    <source>
        <dbReference type="ARBA" id="ARBA00022468"/>
    </source>
</evidence>
<accession>A0A0L0TCI5</accession>
<dbReference type="GO" id="GO:0019825">
    <property type="term" value="F:oxygen binding"/>
    <property type="evidence" value="ECO:0007669"/>
    <property type="project" value="InterPro"/>
</dbReference>
<keyword evidence="1" id="KW-0813">Transport</keyword>
<organism evidence="10 11">
    <name type="scientific">Allomyces macrogynus (strain ATCC 38327)</name>
    <name type="common">Allomyces javanicus var. macrogynus</name>
    <dbReference type="NCBI Taxonomy" id="578462"/>
    <lineage>
        <taxon>Eukaryota</taxon>
        <taxon>Fungi</taxon>
        <taxon>Fungi incertae sedis</taxon>
        <taxon>Blastocladiomycota</taxon>
        <taxon>Blastocladiomycetes</taxon>
        <taxon>Blastocladiales</taxon>
        <taxon>Blastocladiaceae</taxon>
        <taxon>Allomyces</taxon>
    </lineage>
</organism>
<feature type="region of interest" description="Disordered" evidence="8">
    <location>
        <begin position="1031"/>
        <end position="1050"/>
    </location>
</feature>
<dbReference type="InterPro" id="IPR001611">
    <property type="entry name" value="Leu-rich_rpt"/>
</dbReference>
<evidence type="ECO:0000313" key="11">
    <source>
        <dbReference type="Proteomes" id="UP000054350"/>
    </source>
</evidence>
<feature type="transmembrane region" description="Helical" evidence="9">
    <location>
        <begin position="458"/>
        <end position="477"/>
    </location>
</feature>
<dbReference type="InterPro" id="IPR009050">
    <property type="entry name" value="Globin-like_sf"/>
</dbReference>
<feature type="compositionally biased region" description="Low complexity" evidence="8">
    <location>
        <begin position="749"/>
        <end position="760"/>
    </location>
</feature>
<evidence type="ECO:0008006" key="12">
    <source>
        <dbReference type="Google" id="ProtNLM"/>
    </source>
</evidence>
<feature type="transmembrane region" description="Helical" evidence="9">
    <location>
        <begin position="299"/>
        <end position="319"/>
    </location>
</feature>
<feature type="region of interest" description="Disordered" evidence="8">
    <location>
        <begin position="202"/>
        <end position="231"/>
    </location>
</feature>
<evidence type="ECO:0000256" key="8">
    <source>
        <dbReference type="SAM" id="MobiDB-lite"/>
    </source>
</evidence>
<dbReference type="GO" id="GO:0006913">
    <property type="term" value="P:nucleocytoplasmic transport"/>
    <property type="evidence" value="ECO:0007669"/>
    <property type="project" value="TreeGrafter"/>
</dbReference>
<dbReference type="EMBL" id="GG745378">
    <property type="protein sequence ID" value="KNE72254.1"/>
    <property type="molecule type" value="Genomic_DNA"/>
</dbReference>
<evidence type="ECO:0000313" key="10">
    <source>
        <dbReference type="EMBL" id="KNE72254.1"/>
    </source>
</evidence>
<gene>
    <name evidence="10" type="ORF">AMAG_16739</name>
</gene>
<dbReference type="InterPro" id="IPR001486">
    <property type="entry name" value="Hemoglobin_trunc"/>
</dbReference>
<keyword evidence="9" id="KW-0812">Transmembrane</keyword>
<dbReference type="Pfam" id="PF01152">
    <property type="entry name" value="Bac_globin"/>
    <property type="match status" value="1"/>
</dbReference>
<feature type="transmembrane region" description="Helical" evidence="9">
    <location>
        <begin position="183"/>
        <end position="205"/>
    </location>
</feature>
<proteinExistence type="predicted"/>
<feature type="region of interest" description="Disordered" evidence="8">
    <location>
        <begin position="744"/>
        <end position="769"/>
    </location>
</feature>
<evidence type="ECO:0000256" key="1">
    <source>
        <dbReference type="ARBA" id="ARBA00022448"/>
    </source>
</evidence>
<reference evidence="10 11" key="1">
    <citation type="submission" date="2009-11" db="EMBL/GenBank/DDBJ databases">
        <title>Annotation of Allomyces macrogynus ATCC 38327.</title>
        <authorList>
            <consortium name="The Broad Institute Genome Sequencing Platform"/>
            <person name="Russ C."/>
            <person name="Cuomo C."/>
            <person name="Burger G."/>
            <person name="Gray M.W."/>
            <person name="Holland P.W.H."/>
            <person name="King N."/>
            <person name="Lang F.B.F."/>
            <person name="Roger A.J."/>
            <person name="Ruiz-Trillo I."/>
            <person name="Young S.K."/>
            <person name="Zeng Q."/>
            <person name="Gargeya S."/>
            <person name="Fitzgerald M."/>
            <person name="Haas B."/>
            <person name="Abouelleil A."/>
            <person name="Alvarado L."/>
            <person name="Arachchi H.M."/>
            <person name="Berlin A."/>
            <person name="Chapman S.B."/>
            <person name="Gearin G."/>
            <person name="Goldberg J."/>
            <person name="Griggs A."/>
            <person name="Gujja S."/>
            <person name="Hansen M."/>
            <person name="Heiman D."/>
            <person name="Howarth C."/>
            <person name="Larimer J."/>
            <person name="Lui A."/>
            <person name="MacDonald P.J.P."/>
            <person name="McCowen C."/>
            <person name="Montmayeur A."/>
            <person name="Murphy C."/>
            <person name="Neiman D."/>
            <person name="Pearson M."/>
            <person name="Priest M."/>
            <person name="Roberts A."/>
            <person name="Saif S."/>
            <person name="Shea T."/>
            <person name="Sisk P."/>
            <person name="Stolte C."/>
            <person name="Sykes S."/>
            <person name="Wortman J."/>
            <person name="Nusbaum C."/>
            <person name="Birren B."/>
        </authorList>
    </citation>
    <scope>NUCLEOTIDE SEQUENCE [LARGE SCALE GENOMIC DNA]</scope>
    <source>
        <strain evidence="10 11">ATCC 38327</strain>
    </source>
</reference>
<feature type="compositionally biased region" description="Low complexity" evidence="8">
    <location>
        <begin position="1035"/>
        <end position="1050"/>
    </location>
</feature>
<dbReference type="PANTHER" id="PTHR24113:SF12">
    <property type="entry name" value="RAN GTPASE-ACTIVATING PROTEIN 1"/>
    <property type="match status" value="1"/>
</dbReference>
<dbReference type="GO" id="GO:0020037">
    <property type="term" value="F:heme binding"/>
    <property type="evidence" value="ECO:0007669"/>
    <property type="project" value="InterPro"/>
</dbReference>
<keyword evidence="7" id="KW-0408">Iron</keyword>
<feature type="transmembrane region" description="Helical" evidence="9">
    <location>
        <begin position="386"/>
        <end position="413"/>
    </location>
</feature>
<dbReference type="VEuPathDB" id="FungiDB:AMAG_16739"/>
<keyword evidence="9" id="KW-1133">Transmembrane helix</keyword>
<dbReference type="GO" id="GO:0048471">
    <property type="term" value="C:perinuclear region of cytoplasm"/>
    <property type="evidence" value="ECO:0007669"/>
    <property type="project" value="TreeGrafter"/>
</dbReference>
<evidence type="ECO:0000256" key="4">
    <source>
        <dbReference type="ARBA" id="ARBA00022617"/>
    </source>
</evidence>
<dbReference type="SUPFAM" id="SSF52047">
    <property type="entry name" value="RNI-like"/>
    <property type="match status" value="1"/>
</dbReference>
<dbReference type="eggNOG" id="ENOG502RUCJ">
    <property type="taxonomic scope" value="Eukaryota"/>
</dbReference>
<dbReference type="GO" id="GO:0046872">
    <property type="term" value="F:metal ion binding"/>
    <property type="evidence" value="ECO:0007669"/>
    <property type="project" value="UniProtKB-KW"/>
</dbReference>
<feature type="compositionally biased region" description="Polar residues" evidence="8">
    <location>
        <begin position="32"/>
        <end position="45"/>
    </location>
</feature>
<dbReference type="AlphaFoldDB" id="A0A0L0TCI5"/>